<dbReference type="Proteomes" id="UP000293300">
    <property type="component" value="Unassembled WGS sequence"/>
</dbReference>
<gene>
    <name evidence="2" type="ORF">EZL74_07805</name>
</gene>
<evidence type="ECO:0000313" key="3">
    <source>
        <dbReference type="Proteomes" id="UP000293300"/>
    </source>
</evidence>
<dbReference type="AlphaFoldDB" id="A0A4Q9YXX6"/>
<feature type="transmembrane region" description="Helical" evidence="1">
    <location>
        <begin position="69"/>
        <end position="89"/>
    </location>
</feature>
<evidence type="ECO:0000256" key="1">
    <source>
        <dbReference type="SAM" id="Phobius"/>
    </source>
</evidence>
<feature type="transmembrane region" description="Helical" evidence="1">
    <location>
        <begin position="7"/>
        <end position="25"/>
    </location>
</feature>
<sequence>MKSTFKYLILMILGFLVMYVCKSLQHLPPSEGVEYRYSSLLKNNYTLLSAFIFMVIGLGAGFFYKLNPWYAGFSLILIFPLVSLFEGTVYRGSHNLIPFEFAMHFFMSLPAVGGVYLGRILNRKTNAT</sequence>
<feature type="transmembrane region" description="Helical" evidence="1">
    <location>
        <begin position="101"/>
        <end position="121"/>
    </location>
</feature>
<feature type="transmembrane region" description="Helical" evidence="1">
    <location>
        <begin position="45"/>
        <end position="64"/>
    </location>
</feature>
<reference evidence="2 3" key="1">
    <citation type="submission" date="2019-02" db="EMBL/GenBank/DDBJ databases">
        <title>Flavobacterium sp. RD-2-33 isolated from forest soil.</title>
        <authorList>
            <person name="Chaudhary D.K."/>
        </authorList>
    </citation>
    <scope>NUCLEOTIDE SEQUENCE [LARGE SCALE GENOMIC DNA]</scope>
    <source>
        <strain evidence="2 3">RD-2-33</strain>
    </source>
</reference>
<comment type="caution">
    <text evidence="2">The sequence shown here is derived from an EMBL/GenBank/DDBJ whole genome shotgun (WGS) entry which is preliminary data.</text>
</comment>
<proteinExistence type="predicted"/>
<dbReference type="OrthoDB" id="1445645at2"/>
<organism evidence="2 3">
    <name type="scientific">Flavobacterium silvisoli</name>
    <dbReference type="NCBI Taxonomy" id="2529433"/>
    <lineage>
        <taxon>Bacteria</taxon>
        <taxon>Pseudomonadati</taxon>
        <taxon>Bacteroidota</taxon>
        <taxon>Flavobacteriia</taxon>
        <taxon>Flavobacteriales</taxon>
        <taxon>Flavobacteriaceae</taxon>
        <taxon>Flavobacterium</taxon>
    </lineage>
</organism>
<keyword evidence="3" id="KW-1185">Reference proteome</keyword>
<keyword evidence="1" id="KW-0812">Transmembrane</keyword>
<dbReference type="EMBL" id="SJPE01000008">
    <property type="protein sequence ID" value="TBX68690.1"/>
    <property type="molecule type" value="Genomic_DNA"/>
</dbReference>
<name>A0A4Q9YXX6_9FLAO</name>
<keyword evidence="1" id="KW-1133">Transmembrane helix</keyword>
<keyword evidence="1" id="KW-0472">Membrane</keyword>
<dbReference type="RefSeq" id="WP_131476050.1">
    <property type="nucleotide sequence ID" value="NZ_SJPE01000008.1"/>
</dbReference>
<evidence type="ECO:0000313" key="2">
    <source>
        <dbReference type="EMBL" id="TBX68690.1"/>
    </source>
</evidence>
<accession>A0A4Q9YXX6</accession>
<protein>
    <submittedName>
        <fullName evidence="2">Uncharacterized protein</fullName>
    </submittedName>
</protein>